<dbReference type="GO" id="GO:0009228">
    <property type="term" value="P:thiamine biosynthetic process"/>
    <property type="evidence" value="ECO:0007669"/>
    <property type="project" value="UniProtKB-KW"/>
</dbReference>
<keyword evidence="3 5" id="KW-0560">Oxidoreductase</keyword>
<evidence type="ECO:0000256" key="3">
    <source>
        <dbReference type="ARBA" id="ARBA00023002"/>
    </source>
</evidence>
<name>A0A517LVN5_9BACT</name>
<dbReference type="InterPro" id="IPR036188">
    <property type="entry name" value="FAD/NAD-bd_sf"/>
</dbReference>
<reference evidence="5 6" key="1">
    <citation type="submission" date="2019-02" db="EMBL/GenBank/DDBJ databases">
        <title>Deep-cultivation of Planctomycetes and their phenomic and genomic characterization uncovers novel biology.</title>
        <authorList>
            <person name="Wiegand S."/>
            <person name="Jogler M."/>
            <person name="Boedeker C."/>
            <person name="Pinto D."/>
            <person name="Vollmers J."/>
            <person name="Rivas-Marin E."/>
            <person name="Kohn T."/>
            <person name="Peeters S.H."/>
            <person name="Heuer A."/>
            <person name="Rast P."/>
            <person name="Oberbeckmann S."/>
            <person name="Bunk B."/>
            <person name="Jeske O."/>
            <person name="Meyerdierks A."/>
            <person name="Storesund J.E."/>
            <person name="Kallscheuer N."/>
            <person name="Luecker S."/>
            <person name="Lage O.M."/>
            <person name="Pohl T."/>
            <person name="Merkel B.J."/>
            <person name="Hornburger P."/>
            <person name="Mueller R.-W."/>
            <person name="Bruemmer F."/>
            <person name="Labrenz M."/>
            <person name="Spormann A.M."/>
            <person name="Op den Camp H."/>
            <person name="Overmann J."/>
            <person name="Amann R."/>
            <person name="Jetten M.S.M."/>
            <person name="Mascher T."/>
            <person name="Medema M.H."/>
            <person name="Devos D.P."/>
            <person name="Kaster A.-K."/>
            <person name="Ovreas L."/>
            <person name="Rohde M."/>
            <person name="Galperin M.Y."/>
            <person name="Jogler C."/>
        </authorList>
    </citation>
    <scope>NUCLEOTIDE SEQUENCE [LARGE SCALE GENOMIC DNA]</scope>
    <source>
        <strain evidence="5 6">EC9</strain>
    </source>
</reference>
<dbReference type="GO" id="GO:0009229">
    <property type="term" value="P:thiamine diphosphate biosynthetic process"/>
    <property type="evidence" value="ECO:0007669"/>
    <property type="project" value="UniProtKB-UniPathway"/>
</dbReference>
<dbReference type="GO" id="GO:0050660">
    <property type="term" value="F:flavin adenine dinucleotide binding"/>
    <property type="evidence" value="ECO:0007669"/>
    <property type="project" value="InterPro"/>
</dbReference>
<evidence type="ECO:0000256" key="2">
    <source>
        <dbReference type="ARBA" id="ARBA00022977"/>
    </source>
</evidence>
<dbReference type="UniPathway" id="UPA00060"/>
<dbReference type="SUPFAM" id="SSF51905">
    <property type="entry name" value="FAD/NAD(P)-binding domain"/>
    <property type="match status" value="1"/>
</dbReference>
<dbReference type="RefSeq" id="WP_145342581.1">
    <property type="nucleotide sequence ID" value="NZ_CP036261.1"/>
</dbReference>
<keyword evidence="6" id="KW-1185">Reference proteome</keyword>
<dbReference type="InterPro" id="IPR012727">
    <property type="entry name" value="Gly_oxidase_ThiO"/>
</dbReference>
<dbReference type="NCBIfam" id="TIGR02352">
    <property type="entry name" value="thiamin_ThiO"/>
    <property type="match status" value="1"/>
</dbReference>
<gene>
    <name evidence="5" type="primary">hcnC</name>
    <name evidence="5" type="ORF">EC9_08560</name>
</gene>
<dbReference type="Pfam" id="PF01266">
    <property type="entry name" value="DAO"/>
    <property type="match status" value="1"/>
</dbReference>
<dbReference type="GO" id="GO:0005737">
    <property type="term" value="C:cytoplasm"/>
    <property type="evidence" value="ECO:0007669"/>
    <property type="project" value="TreeGrafter"/>
</dbReference>
<evidence type="ECO:0000259" key="4">
    <source>
        <dbReference type="Pfam" id="PF01266"/>
    </source>
</evidence>
<dbReference type="Gene3D" id="3.30.9.10">
    <property type="entry name" value="D-Amino Acid Oxidase, subunit A, domain 2"/>
    <property type="match status" value="1"/>
</dbReference>
<dbReference type="EMBL" id="CP036261">
    <property type="protein sequence ID" value="QDS86683.1"/>
    <property type="molecule type" value="Genomic_DNA"/>
</dbReference>
<sequence>MQKPDCIVVGGGVIGLSLAWVLAKAGQRIQVIDRQQTGRGTSWAGVGILPPANPQTALDPIERLRALSHQLHPQWAAELLEQTGIDSGYRLCGGIYLAMSRGEQAALLGQADYWSEYEIDAIPLTPAALVELEPALADLSQSDRLQSAWSLPGEAAIRSPDHLAALRAACLQQNVTITESCELTGFRTQADRIEALQTTAGELTAGQYCLTTGAWSQMLLEQLSVPSGLLPVRGQVLLYKLPHQILNRIVNEGNRYLVPRLDGHILVGSNEEEVGFDQSTTPEVLDSLREWAEGMLPLLAQQPIVRSWSGLRPGSFDGFPYIGKLPNLSNAFVAAGHYRSGLHLSCATATELANLMLGRPTQVDLTPFTPGRG</sequence>
<evidence type="ECO:0000313" key="6">
    <source>
        <dbReference type="Proteomes" id="UP000319557"/>
    </source>
</evidence>
<dbReference type="Proteomes" id="UP000319557">
    <property type="component" value="Chromosome"/>
</dbReference>
<dbReference type="AlphaFoldDB" id="A0A517LVN5"/>
<dbReference type="Gene3D" id="3.50.50.60">
    <property type="entry name" value="FAD/NAD(P)-binding domain"/>
    <property type="match status" value="1"/>
</dbReference>
<dbReference type="KEGG" id="ruv:EC9_08560"/>
<dbReference type="InterPro" id="IPR006076">
    <property type="entry name" value="FAD-dep_OxRdtase"/>
</dbReference>
<dbReference type="EC" id="1.4.99.5" evidence="5"/>
<dbReference type="PANTHER" id="PTHR13847">
    <property type="entry name" value="SARCOSINE DEHYDROGENASE-RELATED"/>
    <property type="match status" value="1"/>
</dbReference>
<proteinExistence type="predicted"/>
<keyword evidence="2" id="KW-0784">Thiamine biosynthesis</keyword>
<dbReference type="GO" id="GO:0050622">
    <property type="term" value="F:glycine dehydrogenase (cyanide-forming) activity"/>
    <property type="evidence" value="ECO:0007669"/>
    <property type="project" value="UniProtKB-EC"/>
</dbReference>
<protein>
    <submittedName>
        <fullName evidence="5">Hydrogen cyanide synthase subunit HcnC</fullName>
        <ecNumber evidence="5">1.4.99.5</ecNumber>
    </submittedName>
</protein>
<dbReference type="OrthoDB" id="9794226at2"/>
<dbReference type="SUPFAM" id="SSF54373">
    <property type="entry name" value="FAD-linked reductases, C-terminal domain"/>
    <property type="match status" value="1"/>
</dbReference>
<dbReference type="PANTHER" id="PTHR13847:SF289">
    <property type="entry name" value="GLYCINE OXIDASE"/>
    <property type="match status" value="1"/>
</dbReference>
<comment type="pathway">
    <text evidence="1">Cofactor biosynthesis; thiamine diphosphate biosynthesis.</text>
</comment>
<evidence type="ECO:0000313" key="5">
    <source>
        <dbReference type="EMBL" id="QDS86683.1"/>
    </source>
</evidence>
<organism evidence="5 6">
    <name type="scientific">Rosistilla ulvae</name>
    <dbReference type="NCBI Taxonomy" id="1930277"/>
    <lineage>
        <taxon>Bacteria</taxon>
        <taxon>Pseudomonadati</taxon>
        <taxon>Planctomycetota</taxon>
        <taxon>Planctomycetia</taxon>
        <taxon>Pirellulales</taxon>
        <taxon>Pirellulaceae</taxon>
        <taxon>Rosistilla</taxon>
    </lineage>
</organism>
<evidence type="ECO:0000256" key="1">
    <source>
        <dbReference type="ARBA" id="ARBA00004948"/>
    </source>
</evidence>
<accession>A0A517LVN5</accession>
<feature type="domain" description="FAD dependent oxidoreductase" evidence="4">
    <location>
        <begin position="5"/>
        <end position="355"/>
    </location>
</feature>